<keyword evidence="6 8" id="KW-1133">Transmembrane helix</keyword>
<keyword evidence="7 8" id="KW-0472">Membrane</keyword>
<feature type="domain" description="DUF883" evidence="10">
    <location>
        <begin position="74"/>
        <end position="103"/>
    </location>
</feature>
<comment type="subcellular location">
    <subcellularLocation>
        <location evidence="1">Cell inner membrane</location>
        <topology evidence="1">Single-pass membrane protein</topology>
    </subcellularLocation>
</comment>
<dbReference type="HOGENOM" id="CLU_132623_0_2_4"/>
<feature type="domain" description="DUF883" evidence="9">
    <location>
        <begin position="10"/>
        <end position="62"/>
    </location>
</feature>
<evidence type="ECO:0000256" key="7">
    <source>
        <dbReference type="ARBA" id="ARBA00023136"/>
    </source>
</evidence>
<dbReference type="Pfam" id="PF05957">
    <property type="entry name" value="DUF883"/>
    <property type="match status" value="1"/>
</dbReference>
<evidence type="ECO:0000256" key="8">
    <source>
        <dbReference type="SAM" id="Phobius"/>
    </source>
</evidence>
<comment type="similarity">
    <text evidence="2">Belongs to the ElaB/YgaM/YqjD family.</text>
</comment>
<evidence type="ECO:0000256" key="2">
    <source>
        <dbReference type="ARBA" id="ARBA00010423"/>
    </source>
</evidence>
<dbReference type="GO" id="GO:0005886">
    <property type="term" value="C:plasma membrane"/>
    <property type="evidence" value="ECO:0007669"/>
    <property type="project" value="UniProtKB-SubCell"/>
</dbReference>
<protein>
    <submittedName>
        <fullName evidence="11">Uncharacterized conserved protein</fullName>
    </submittedName>
</protein>
<evidence type="ECO:0000313" key="12">
    <source>
        <dbReference type="Proteomes" id="UP000066014"/>
    </source>
</evidence>
<keyword evidence="4" id="KW-0997">Cell inner membrane</keyword>
<dbReference type="InterPro" id="IPR043605">
    <property type="entry name" value="DUF883_C"/>
</dbReference>
<evidence type="ECO:0000259" key="10">
    <source>
        <dbReference type="Pfam" id="PF19029"/>
    </source>
</evidence>
<evidence type="ECO:0000256" key="1">
    <source>
        <dbReference type="ARBA" id="ARBA00004377"/>
    </source>
</evidence>
<dbReference type="EMBL" id="AP014569">
    <property type="protein sequence ID" value="BAO82599.1"/>
    <property type="molecule type" value="Genomic_DNA"/>
</dbReference>
<name>A0A060NUL9_9BURK</name>
<sequence>MSDAIQPSKDKLVADLKVVVADAEDLLAATAHQTGERVAELRERMQDNLRNARHKLGSLEDDLRLKARDACRATDHYVHEHPWTSIGVAAGVGLLLGLLISRR</sequence>
<dbReference type="GO" id="GO:0043022">
    <property type="term" value="F:ribosome binding"/>
    <property type="evidence" value="ECO:0007669"/>
    <property type="project" value="InterPro"/>
</dbReference>
<evidence type="ECO:0000256" key="6">
    <source>
        <dbReference type="ARBA" id="ARBA00022989"/>
    </source>
</evidence>
<dbReference type="InterPro" id="IPR043604">
    <property type="entry name" value="DUF883_N"/>
</dbReference>
<gene>
    <name evidence="11" type="ORF">SMCB_0371</name>
</gene>
<proteinExistence type="inferred from homology"/>
<feature type="transmembrane region" description="Helical" evidence="8">
    <location>
        <begin position="82"/>
        <end position="100"/>
    </location>
</feature>
<dbReference type="RefSeq" id="WP_045534628.1">
    <property type="nucleotide sequence ID" value="NZ_AP014569.1"/>
</dbReference>
<dbReference type="AlphaFoldDB" id="A0A060NUL9"/>
<dbReference type="STRING" id="1458426.SMCB_0371"/>
<keyword evidence="3" id="KW-1003">Cell membrane</keyword>
<evidence type="ECO:0000256" key="3">
    <source>
        <dbReference type="ARBA" id="ARBA00022475"/>
    </source>
</evidence>
<dbReference type="Proteomes" id="UP000066014">
    <property type="component" value="Chromosome"/>
</dbReference>
<reference evidence="11 12" key="1">
    <citation type="journal article" date="2014" name="Nat. Commun.">
        <title>Physiological and genomic features of highly alkaliphilic hydrogen-utilizing Betaproteobacteria from a continental serpentinizing site.</title>
        <authorList>
            <person name="Suzuki S."/>
            <person name="Kuenen J.G."/>
            <person name="Schipper K."/>
            <person name="van der Velde S."/>
            <person name="Ishii S."/>
            <person name="Wu A."/>
            <person name="Sorokin D.Y."/>
            <person name="Tenney A."/>
            <person name="Meng X.Y."/>
            <person name="Morrill P.L."/>
            <person name="Kamagata Y."/>
            <person name="Muyzer G."/>
            <person name="Nealson K.H."/>
        </authorList>
    </citation>
    <scope>NUCLEOTIDE SEQUENCE [LARGE SCALE GENOMIC DNA]</scope>
    <source>
        <strain evidence="11 12">B1</strain>
    </source>
</reference>
<evidence type="ECO:0000313" key="11">
    <source>
        <dbReference type="EMBL" id="BAO82599.1"/>
    </source>
</evidence>
<dbReference type="InterPro" id="IPR010279">
    <property type="entry name" value="YqjD/ElaB"/>
</dbReference>
<dbReference type="PANTHER" id="PTHR35893">
    <property type="entry name" value="INNER MEMBRANE PROTEIN-RELATED"/>
    <property type="match status" value="1"/>
</dbReference>
<keyword evidence="12" id="KW-1185">Reference proteome</keyword>
<dbReference type="KEGG" id="cbab:SMCB_0371"/>
<keyword evidence="5 8" id="KW-0812">Transmembrane</keyword>
<dbReference type="Pfam" id="PF19029">
    <property type="entry name" value="DUF883_C"/>
    <property type="match status" value="1"/>
</dbReference>
<accession>A0A060NUL9</accession>
<dbReference type="PANTHER" id="PTHR35893:SF3">
    <property type="entry name" value="INNER MEMBRANE PROTEIN"/>
    <property type="match status" value="1"/>
</dbReference>
<evidence type="ECO:0000259" key="9">
    <source>
        <dbReference type="Pfam" id="PF05957"/>
    </source>
</evidence>
<evidence type="ECO:0000256" key="5">
    <source>
        <dbReference type="ARBA" id="ARBA00022692"/>
    </source>
</evidence>
<dbReference type="OrthoDB" id="9181874at2"/>
<organism evidence="11 12">
    <name type="scientific">Serpentinimonas maccroryi</name>
    <dbReference type="NCBI Taxonomy" id="1458426"/>
    <lineage>
        <taxon>Bacteria</taxon>
        <taxon>Pseudomonadati</taxon>
        <taxon>Pseudomonadota</taxon>
        <taxon>Betaproteobacteria</taxon>
        <taxon>Burkholderiales</taxon>
        <taxon>Comamonadaceae</taxon>
        <taxon>Serpentinimonas</taxon>
    </lineage>
</organism>
<evidence type="ECO:0000256" key="4">
    <source>
        <dbReference type="ARBA" id="ARBA00022519"/>
    </source>
</evidence>